<gene>
    <name evidence="3" type="ORF">KIV56_04870</name>
</gene>
<accession>A0ABY7NDZ8</accession>
<dbReference type="RefSeq" id="WP_281535396.1">
    <property type="nucleotide sequence ID" value="NZ_CP075584.1"/>
</dbReference>
<sequence length="161" mass="16111">MVMLALGLSLAASGCASVTRLAPSASDGAASVAAPATAAPVEVAKLLVGDCFDNPGDADVASAATVTLVTCTEPHAFEVFAGFDLPIGSYPGEDAVVAAAEDGCGSRFEAFTGSPYDGSQLDYNYVIPPESGWTISGSHLVSCLIDDPAGPVTGTLAQARR</sequence>
<feature type="domain" description="Septum formation-related" evidence="2">
    <location>
        <begin position="48"/>
        <end position="143"/>
    </location>
</feature>
<evidence type="ECO:0000313" key="3">
    <source>
        <dbReference type="EMBL" id="WBM80718.1"/>
    </source>
</evidence>
<name>A0ABY7NDZ8_9MICO</name>
<dbReference type="EMBL" id="CP075584">
    <property type="protein sequence ID" value="WBM80718.1"/>
    <property type="molecule type" value="Genomic_DNA"/>
</dbReference>
<evidence type="ECO:0000256" key="1">
    <source>
        <dbReference type="SAM" id="SignalP"/>
    </source>
</evidence>
<evidence type="ECO:0000313" key="4">
    <source>
        <dbReference type="Proteomes" id="UP001212421"/>
    </source>
</evidence>
<keyword evidence="4" id="KW-1185">Reference proteome</keyword>
<protein>
    <submittedName>
        <fullName evidence="3">Septum formation family protein</fullName>
    </submittedName>
</protein>
<reference evidence="3 4" key="1">
    <citation type="submission" date="2021-05" db="EMBL/GenBank/DDBJ databases">
        <authorList>
            <person name="Kumar R."/>
            <person name="Kumar A."/>
            <person name="Mukhia S."/>
        </authorList>
    </citation>
    <scope>NUCLEOTIDE SEQUENCE [LARGE SCALE GENOMIC DNA]</scope>
    <source>
        <strain evidence="3 4">ERMR7:08</strain>
    </source>
</reference>
<evidence type="ECO:0000259" key="2">
    <source>
        <dbReference type="Pfam" id="PF13845"/>
    </source>
</evidence>
<dbReference type="Proteomes" id="UP001212421">
    <property type="component" value="Chromosome"/>
</dbReference>
<proteinExistence type="predicted"/>
<organism evidence="3 4">
    <name type="scientific">Cryobacterium breve</name>
    <dbReference type="NCBI Taxonomy" id="1259258"/>
    <lineage>
        <taxon>Bacteria</taxon>
        <taxon>Bacillati</taxon>
        <taxon>Actinomycetota</taxon>
        <taxon>Actinomycetes</taxon>
        <taxon>Micrococcales</taxon>
        <taxon>Microbacteriaceae</taxon>
        <taxon>Cryobacterium</taxon>
    </lineage>
</organism>
<dbReference type="InterPro" id="IPR026004">
    <property type="entry name" value="Septum_form"/>
</dbReference>
<keyword evidence="1" id="KW-0732">Signal</keyword>
<feature type="chain" id="PRO_5045465817" evidence="1">
    <location>
        <begin position="17"/>
        <end position="161"/>
    </location>
</feature>
<feature type="signal peptide" evidence="1">
    <location>
        <begin position="1"/>
        <end position="16"/>
    </location>
</feature>
<dbReference type="Pfam" id="PF13845">
    <property type="entry name" value="Septum_form"/>
    <property type="match status" value="1"/>
</dbReference>